<evidence type="ECO:0000256" key="2">
    <source>
        <dbReference type="ARBA" id="ARBA00007599"/>
    </source>
</evidence>
<dbReference type="InterPro" id="IPR027417">
    <property type="entry name" value="P-loop_NTPase"/>
</dbReference>
<dbReference type="AlphaFoldDB" id="A0AAT9G8P2"/>
<protein>
    <recommendedName>
        <fullName evidence="3">tRNA threonylcarbamoyladenosine biosynthesis protein TsaE</fullName>
    </recommendedName>
    <alternativeName>
        <fullName evidence="10">t(6)A37 threonylcarbamoyladenosine biosynthesis protein TsaE</fullName>
    </alternativeName>
</protein>
<accession>A0AAT9G8P2</accession>
<evidence type="ECO:0000256" key="1">
    <source>
        <dbReference type="ARBA" id="ARBA00004496"/>
    </source>
</evidence>
<gene>
    <name evidence="11" type="primary">tsaE</name>
    <name evidence="11" type="ORF">DMENIID0002_07850</name>
</gene>
<comment type="subcellular location">
    <subcellularLocation>
        <location evidence="1">Cytoplasm</location>
    </subcellularLocation>
</comment>
<keyword evidence="4" id="KW-0963">Cytoplasm</keyword>
<keyword evidence="9" id="KW-0460">Magnesium</keyword>
<comment type="similarity">
    <text evidence="2">Belongs to the TsaE family.</text>
</comment>
<keyword evidence="8" id="KW-0067">ATP-binding</keyword>
<dbReference type="EMBL" id="AP029170">
    <property type="protein sequence ID" value="BFD46139.1"/>
    <property type="molecule type" value="Genomic_DNA"/>
</dbReference>
<dbReference type="PANTHER" id="PTHR33540:SF2">
    <property type="entry name" value="TRNA THREONYLCARBAMOYLADENOSINE BIOSYNTHESIS PROTEIN TSAE"/>
    <property type="match status" value="1"/>
</dbReference>
<dbReference type="SUPFAM" id="SSF52540">
    <property type="entry name" value="P-loop containing nucleoside triphosphate hydrolases"/>
    <property type="match status" value="1"/>
</dbReference>
<evidence type="ECO:0000313" key="11">
    <source>
        <dbReference type="EMBL" id="BFD46139.1"/>
    </source>
</evidence>
<dbReference type="GO" id="GO:0005737">
    <property type="term" value="C:cytoplasm"/>
    <property type="evidence" value="ECO:0007669"/>
    <property type="project" value="UniProtKB-SubCell"/>
</dbReference>
<evidence type="ECO:0000256" key="10">
    <source>
        <dbReference type="ARBA" id="ARBA00032441"/>
    </source>
</evidence>
<dbReference type="GO" id="GO:0046872">
    <property type="term" value="F:metal ion binding"/>
    <property type="evidence" value="ECO:0007669"/>
    <property type="project" value="UniProtKB-KW"/>
</dbReference>
<evidence type="ECO:0000256" key="3">
    <source>
        <dbReference type="ARBA" id="ARBA00019010"/>
    </source>
</evidence>
<sequence length="143" mass="16550">MKFQQDPIILNSEQDSISFAQTIAKNLESSEIITFSGDLGCGKTFICREIIKYFCDPATHIISPTFNLLQIYTTSKFTIYHFDLYRLNYLEEIYELGIEEAFQGNLCLIEWPELIEKILPRPITKIHLQILEGNKRSCSIACF</sequence>
<organism evidence="11">
    <name type="scientific">Candidatus Tisiphia endosymbiont of Sergentomyia squamirostris</name>
    <dbReference type="NCBI Taxonomy" id="3113639"/>
    <lineage>
        <taxon>Bacteria</taxon>
        <taxon>Pseudomonadati</taxon>
        <taxon>Pseudomonadota</taxon>
        <taxon>Alphaproteobacteria</taxon>
        <taxon>Rickettsiales</taxon>
        <taxon>Rickettsiaceae</taxon>
        <taxon>Rickettsieae</taxon>
        <taxon>Candidatus Tisiphia</taxon>
    </lineage>
</organism>
<name>A0AAT9G8P2_9RICK</name>
<evidence type="ECO:0000256" key="4">
    <source>
        <dbReference type="ARBA" id="ARBA00022490"/>
    </source>
</evidence>
<reference evidence="11" key="1">
    <citation type="submission" date="2024-01" db="EMBL/GenBank/DDBJ databases">
        <title>Sequencing the genomes of a sandfly, Sergentomyia squamirostris, and its two endosymbionts.</title>
        <authorList>
            <person name="Itokawa K."/>
            <person name="Sanjoba C."/>
        </authorList>
    </citation>
    <scope>NUCLEOTIDE SEQUENCE</scope>
    <source>
        <strain evidence="11">RiSSQ</strain>
    </source>
</reference>
<dbReference type="Pfam" id="PF02367">
    <property type="entry name" value="TsaE"/>
    <property type="match status" value="1"/>
</dbReference>
<evidence type="ECO:0000256" key="7">
    <source>
        <dbReference type="ARBA" id="ARBA00022741"/>
    </source>
</evidence>
<dbReference type="GO" id="GO:0005524">
    <property type="term" value="F:ATP binding"/>
    <property type="evidence" value="ECO:0007669"/>
    <property type="project" value="UniProtKB-KW"/>
</dbReference>
<keyword evidence="5" id="KW-0819">tRNA processing</keyword>
<dbReference type="GO" id="GO:0002949">
    <property type="term" value="P:tRNA threonylcarbamoyladenosine modification"/>
    <property type="evidence" value="ECO:0007669"/>
    <property type="project" value="InterPro"/>
</dbReference>
<keyword evidence="6" id="KW-0479">Metal-binding</keyword>
<evidence type="ECO:0000256" key="9">
    <source>
        <dbReference type="ARBA" id="ARBA00022842"/>
    </source>
</evidence>
<proteinExistence type="inferred from homology"/>
<dbReference type="NCBIfam" id="TIGR00150">
    <property type="entry name" value="T6A_YjeE"/>
    <property type="match status" value="1"/>
</dbReference>
<evidence type="ECO:0000256" key="8">
    <source>
        <dbReference type="ARBA" id="ARBA00022840"/>
    </source>
</evidence>
<dbReference type="InterPro" id="IPR003442">
    <property type="entry name" value="T6A_TsaE"/>
</dbReference>
<evidence type="ECO:0000256" key="6">
    <source>
        <dbReference type="ARBA" id="ARBA00022723"/>
    </source>
</evidence>
<keyword evidence="7" id="KW-0547">Nucleotide-binding</keyword>
<dbReference type="PANTHER" id="PTHR33540">
    <property type="entry name" value="TRNA THREONYLCARBAMOYLADENOSINE BIOSYNTHESIS PROTEIN TSAE"/>
    <property type="match status" value="1"/>
</dbReference>
<evidence type="ECO:0000256" key="5">
    <source>
        <dbReference type="ARBA" id="ARBA00022694"/>
    </source>
</evidence>
<dbReference type="Gene3D" id="3.40.50.300">
    <property type="entry name" value="P-loop containing nucleotide triphosphate hydrolases"/>
    <property type="match status" value="1"/>
</dbReference>